<dbReference type="Gramene" id="ESQ43512">
    <property type="protein sequence ID" value="ESQ43512"/>
    <property type="gene ID" value="EUTSA_v10014349mg"/>
</dbReference>
<accession>V4LM65</accession>
<name>V4LM65_EUTSA</name>
<dbReference type="EMBL" id="KI517464">
    <property type="protein sequence ID" value="ESQ43512.1"/>
    <property type="molecule type" value="Genomic_DNA"/>
</dbReference>
<dbReference type="AlphaFoldDB" id="V4LM65"/>
<dbReference type="Proteomes" id="UP000030689">
    <property type="component" value="Unassembled WGS sequence"/>
</dbReference>
<dbReference type="KEGG" id="eus:EUTSA_v10014349mg"/>
<organism evidence="1 2">
    <name type="scientific">Eutrema salsugineum</name>
    <name type="common">Saltwater cress</name>
    <name type="synonym">Sisymbrium salsugineum</name>
    <dbReference type="NCBI Taxonomy" id="72664"/>
    <lineage>
        <taxon>Eukaryota</taxon>
        <taxon>Viridiplantae</taxon>
        <taxon>Streptophyta</taxon>
        <taxon>Embryophyta</taxon>
        <taxon>Tracheophyta</taxon>
        <taxon>Spermatophyta</taxon>
        <taxon>Magnoliopsida</taxon>
        <taxon>eudicotyledons</taxon>
        <taxon>Gunneridae</taxon>
        <taxon>Pentapetalae</taxon>
        <taxon>rosids</taxon>
        <taxon>malvids</taxon>
        <taxon>Brassicales</taxon>
        <taxon>Brassicaceae</taxon>
        <taxon>Eutremeae</taxon>
        <taxon>Eutrema</taxon>
    </lineage>
</organism>
<protein>
    <submittedName>
        <fullName evidence="1">Uncharacterized protein</fullName>
    </submittedName>
</protein>
<evidence type="ECO:0000313" key="1">
    <source>
        <dbReference type="EMBL" id="ESQ43512.1"/>
    </source>
</evidence>
<sequence length="277" mass="32301">MLLNFVLMHLKIRDEEVQIAMLLAHEIFRVHIKLASLGIAEVVTPTYPMIDHLNLFSVGVGRDKQHSTYKRSLLNLCSANVDMRSYFSVWPCWRKKKLQLLCFLEESELNYPKCKISLTKNDDEHGKIHGYQPFLRGQDSQRKSYLSGMVEETTGAILYDLQQKFHAFRPISVCTEKLNKKDWFREPLQQYEKRRPSRTAGTQQVSMDFYNPVWDPGGQSSGAHVYNKCGSNYQTSFLKKLMLLVKRLNGQMKMKHKLLGSFCMLCCRHIFFSTMRT</sequence>
<evidence type="ECO:0000313" key="2">
    <source>
        <dbReference type="Proteomes" id="UP000030689"/>
    </source>
</evidence>
<keyword evidence="2" id="KW-1185">Reference proteome</keyword>
<gene>
    <name evidence="1" type="ORF">EUTSA_v10014349mg</name>
</gene>
<proteinExistence type="predicted"/>
<reference evidence="1 2" key="1">
    <citation type="journal article" date="2013" name="Front. Plant Sci.">
        <title>The Reference Genome of the Halophytic Plant Eutrema salsugineum.</title>
        <authorList>
            <person name="Yang R."/>
            <person name="Jarvis D.E."/>
            <person name="Chen H."/>
            <person name="Beilstein M.A."/>
            <person name="Grimwood J."/>
            <person name="Jenkins J."/>
            <person name="Shu S."/>
            <person name="Prochnik S."/>
            <person name="Xin M."/>
            <person name="Ma C."/>
            <person name="Schmutz J."/>
            <person name="Wing R.A."/>
            <person name="Mitchell-Olds T."/>
            <person name="Schumaker K.S."/>
            <person name="Wang X."/>
        </authorList>
    </citation>
    <scope>NUCLEOTIDE SEQUENCE [LARGE SCALE GENOMIC DNA]</scope>
</reference>